<feature type="chain" id="PRO_5045970671" evidence="2">
    <location>
        <begin position="19"/>
        <end position="133"/>
    </location>
</feature>
<sequence length="133" mass="15018">MNRLILPLAMLMTSPAFAKGWGNVGNQQEEKAFSWTDPLWPAFWMAWTPATFLLFCTLFGVIALIGILEGFKYKDGLERKGILGLTTTLGDRLFITLLGTSYIFLAWLGIVGQPLWWPLGISILWGIFCFRKV</sequence>
<protein>
    <submittedName>
        <fullName evidence="3">DUF2160 domain-containing protein</fullName>
    </submittedName>
</protein>
<evidence type="ECO:0000256" key="1">
    <source>
        <dbReference type="SAM" id="Phobius"/>
    </source>
</evidence>
<dbReference type="InterPro" id="IPR018678">
    <property type="entry name" value="DUF2160_TM"/>
</dbReference>
<reference evidence="3 4" key="1">
    <citation type="submission" date="2024-08" db="EMBL/GenBank/DDBJ databases">
        <title>Tateyamaria sp. nov., isolated from marine algae.</title>
        <authorList>
            <person name="Choi B.J."/>
            <person name="Kim J.M."/>
            <person name="Lee J.K."/>
            <person name="Choi D.G."/>
            <person name="Bayburt H."/>
            <person name="Baek J.H."/>
            <person name="Han D.M."/>
            <person name="Jeon C.O."/>
        </authorList>
    </citation>
    <scope>NUCLEOTIDE SEQUENCE [LARGE SCALE GENOMIC DNA]</scope>
    <source>
        <strain evidence="3 4">KMU-156</strain>
    </source>
</reference>
<dbReference type="RefSeq" id="WP_407590460.1">
    <property type="nucleotide sequence ID" value="NZ_JBHDIY010000002.1"/>
</dbReference>
<gene>
    <name evidence="3" type="ORF">ACERZ8_02080</name>
</gene>
<accession>A0ABW8UNM2</accession>
<feature type="transmembrane region" description="Helical" evidence="1">
    <location>
        <begin position="89"/>
        <end position="109"/>
    </location>
</feature>
<proteinExistence type="predicted"/>
<keyword evidence="2" id="KW-0732">Signal</keyword>
<dbReference type="Pfam" id="PF09928">
    <property type="entry name" value="DUF2160"/>
    <property type="match status" value="1"/>
</dbReference>
<name>A0ABW8UNM2_9RHOB</name>
<dbReference type="Proteomes" id="UP001627408">
    <property type="component" value="Unassembled WGS sequence"/>
</dbReference>
<keyword evidence="1" id="KW-1133">Transmembrane helix</keyword>
<organism evidence="3 4">
    <name type="scientific">Tateyamaria armeniaca</name>
    <dbReference type="NCBI Taxonomy" id="2518930"/>
    <lineage>
        <taxon>Bacteria</taxon>
        <taxon>Pseudomonadati</taxon>
        <taxon>Pseudomonadota</taxon>
        <taxon>Alphaproteobacteria</taxon>
        <taxon>Rhodobacterales</taxon>
        <taxon>Roseobacteraceae</taxon>
        <taxon>Tateyamaria</taxon>
    </lineage>
</organism>
<feature type="signal peptide" evidence="2">
    <location>
        <begin position="1"/>
        <end position="18"/>
    </location>
</feature>
<feature type="transmembrane region" description="Helical" evidence="1">
    <location>
        <begin position="115"/>
        <end position="131"/>
    </location>
</feature>
<keyword evidence="1" id="KW-0472">Membrane</keyword>
<evidence type="ECO:0000313" key="3">
    <source>
        <dbReference type="EMBL" id="MFL4468720.1"/>
    </source>
</evidence>
<evidence type="ECO:0000313" key="4">
    <source>
        <dbReference type="Proteomes" id="UP001627408"/>
    </source>
</evidence>
<feature type="transmembrane region" description="Helical" evidence="1">
    <location>
        <begin position="42"/>
        <end position="68"/>
    </location>
</feature>
<keyword evidence="1" id="KW-0812">Transmembrane</keyword>
<comment type="caution">
    <text evidence="3">The sequence shown here is derived from an EMBL/GenBank/DDBJ whole genome shotgun (WGS) entry which is preliminary data.</text>
</comment>
<evidence type="ECO:0000256" key="2">
    <source>
        <dbReference type="SAM" id="SignalP"/>
    </source>
</evidence>
<keyword evidence="4" id="KW-1185">Reference proteome</keyword>
<dbReference type="EMBL" id="JBHDIY010000002">
    <property type="protein sequence ID" value="MFL4468720.1"/>
    <property type="molecule type" value="Genomic_DNA"/>
</dbReference>